<dbReference type="EMBL" id="JAGGLG010000015">
    <property type="protein sequence ID" value="MBP2018647.1"/>
    <property type="molecule type" value="Genomic_DNA"/>
</dbReference>
<dbReference type="Gene3D" id="3.40.50.150">
    <property type="entry name" value="Vaccinia Virus protein VP39"/>
    <property type="match status" value="1"/>
</dbReference>
<dbReference type="PANTHER" id="PTHR43591">
    <property type="entry name" value="METHYLTRANSFERASE"/>
    <property type="match status" value="1"/>
</dbReference>
<dbReference type="PANTHER" id="PTHR43591:SF24">
    <property type="entry name" value="2-METHOXY-6-POLYPRENYL-1,4-BENZOQUINOL METHYLASE, MITOCHONDRIAL"/>
    <property type="match status" value="1"/>
</dbReference>
<accession>A0ABS4JSY1</accession>
<proteinExistence type="predicted"/>
<evidence type="ECO:0000259" key="1">
    <source>
        <dbReference type="Pfam" id="PF08241"/>
    </source>
</evidence>
<protein>
    <submittedName>
        <fullName evidence="2">SAM-dependent methyltransferase</fullName>
    </submittedName>
</protein>
<dbReference type="GO" id="GO:0008168">
    <property type="term" value="F:methyltransferase activity"/>
    <property type="evidence" value="ECO:0007669"/>
    <property type="project" value="UniProtKB-KW"/>
</dbReference>
<evidence type="ECO:0000313" key="2">
    <source>
        <dbReference type="EMBL" id="MBP2018647.1"/>
    </source>
</evidence>
<dbReference type="RefSeq" id="WP_209466773.1">
    <property type="nucleotide sequence ID" value="NZ_JAGGLG010000015.1"/>
</dbReference>
<keyword evidence="2" id="KW-0808">Transferase</keyword>
<organism evidence="2 3">
    <name type="scientific">Symbiobacterium terraclitae</name>
    <dbReference type="NCBI Taxonomy" id="557451"/>
    <lineage>
        <taxon>Bacteria</taxon>
        <taxon>Bacillati</taxon>
        <taxon>Bacillota</taxon>
        <taxon>Clostridia</taxon>
        <taxon>Eubacteriales</taxon>
        <taxon>Symbiobacteriaceae</taxon>
        <taxon>Symbiobacterium</taxon>
    </lineage>
</organism>
<dbReference type="SUPFAM" id="SSF53335">
    <property type="entry name" value="S-adenosyl-L-methionine-dependent methyltransferases"/>
    <property type="match status" value="1"/>
</dbReference>
<evidence type="ECO:0000313" key="3">
    <source>
        <dbReference type="Proteomes" id="UP001519289"/>
    </source>
</evidence>
<keyword evidence="3" id="KW-1185">Reference proteome</keyword>
<dbReference type="Proteomes" id="UP001519289">
    <property type="component" value="Unassembled WGS sequence"/>
</dbReference>
<name>A0ABS4JSY1_9FIRM</name>
<dbReference type="CDD" id="cd02440">
    <property type="entry name" value="AdoMet_MTases"/>
    <property type="match status" value="1"/>
</dbReference>
<dbReference type="InterPro" id="IPR029063">
    <property type="entry name" value="SAM-dependent_MTases_sf"/>
</dbReference>
<feature type="domain" description="Methyltransferase type 11" evidence="1">
    <location>
        <begin position="47"/>
        <end position="144"/>
    </location>
</feature>
<dbReference type="GO" id="GO:0032259">
    <property type="term" value="P:methylation"/>
    <property type="evidence" value="ECO:0007669"/>
    <property type="project" value="UniProtKB-KW"/>
</dbReference>
<dbReference type="Pfam" id="PF08241">
    <property type="entry name" value="Methyltransf_11"/>
    <property type="match status" value="1"/>
</dbReference>
<gene>
    <name evidence="2" type="ORF">J2Z79_002062</name>
</gene>
<reference evidence="2 3" key="1">
    <citation type="submission" date="2021-03" db="EMBL/GenBank/DDBJ databases">
        <title>Genomic Encyclopedia of Type Strains, Phase IV (KMG-IV): sequencing the most valuable type-strain genomes for metagenomic binning, comparative biology and taxonomic classification.</title>
        <authorList>
            <person name="Goeker M."/>
        </authorList>
    </citation>
    <scope>NUCLEOTIDE SEQUENCE [LARGE SCALE GENOMIC DNA]</scope>
    <source>
        <strain evidence="2 3">DSM 27138</strain>
    </source>
</reference>
<keyword evidence="2" id="KW-0489">Methyltransferase</keyword>
<sequence>MDGAKDRLARGYTRTSALYDDLVGPGYLAAIRRLLPFVRVGPLPAILDVGCGTGINLFEAARWFAPAGLLVGIDISPGMVAVATAKARQLGIPARILLGDAERLPFPDDTFDLVICNSVFHWFQDRPGAMREMARVLKPGGCLALIAATAPGFREWFLLMDAVVRATLGPDRAAPIPELPTPEELAALMQGAGLTIAGMQNLIQRHLVTNPLTFVQLMSVMAPTWSGDLSDREVAALQAAAARLMAAGWPGGFPVTWSALEAIAVKAPRSHPGA</sequence>
<comment type="caution">
    <text evidence="2">The sequence shown here is derived from an EMBL/GenBank/DDBJ whole genome shotgun (WGS) entry which is preliminary data.</text>
</comment>
<dbReference type="InterPro" id="IPR013216">
    <property type="entry name" value="Methyltransf_11"/>
</dbReference>